<keyword evidence="3" id="KW-1185">Reference proteome</keyword>
<dbReference type="AlphaFoldDB" id="A0A409XL86"/>
<accession>A0A409XL86</accession>
<proteinExistence type="predicted"/>
<comment type="caution">
    <text evidence="2">The sequence shown here is derived from an EMBL/GenBank/DDBJ whole genome shotgun (WGS) entry which is preliminary data.</text>
</comment>
<dbReference type="EMBL" id="NHYD01001321">
    <property type="protein sequence ID" value="PPQ91543.1"/>
    <property type="molecule type" value="Genomic_DNA"/>
</dbReference>
<dbReference type="Proteomes" id="UP000283269">
    <property type="component" value="Unassembled WGS sequence"/>
</dbReference>
<sequence>MIVDDDVEIISSTTKKSRSKRLATDTSKGSYKSSDKRPEVIILDYDQVPGVDTKGHPFLKASRYAATGLIPASDKRPEVIILDYDQVPGVDTKGHPFLKASRYAATGSKCARTDKFDFLSTEDPSTKVIPEALSQFFDAASTSPFIASEDTEVNRHQILFLQARIRDCESNMFFKAVERRVAMKQLSEITSALSK</sequence>
<reference evidence="2 3" key="1">
    <citation type="journal article" date="2018" name="Evol. Lett.">
        <title>Horizontal gene cluster transfer increased hallucinogenic mushroom diversity.</title>
        <authorList>
            <person name="Reynolds H.T."/>
            <person name="Vijayakumar V."/>
            <person name="Gluck-Thaler E."/>
            <person name="Korotkin H.B."/>
            <person name="Matheny P.B."/>
            <person name="Slot J.C."/>
        </authorList>
    </citation>
    <scope>NUCLEOTIDE SEQUENCE [LARGE SCALE GENOMIC DNA]</scope>
    <source>
        <strain evidence="2 3">2631</strain>
    </source>
</reference>
<organism evidence="2 3">
    <name type="scientific">Psilocybe cyanescens</name>
    <dbReference type="NCBI Taxonomy" id="93625"/>
    <lineage>
        <taxon>Eukaryota</taxon>
        <taxon>Fungi</taxon>
        <taxon>Dikarya</taxon>
        <taxon>Basidiomycota</taxon>
        <taxon>Agaricomycotina</taxon>
        <taxon>Agaricomycetes</taxon>
        <taxon>Agaricomycetidae</taxon>
        <taxon>Agaricales</taxon>
        <taxon>Agaricineae</taxon>
        <taxon>Strophariaceae</taxon>
        <taxon>Psilocybe</taxon>
    </lineage>
</organism>
<protein>
    <submittedName>
        <fullName evidence="2">Uncharacterized protein</fullName>
    </submittedName>
</protein>
<dbReference type="InParanoid" id="A0A409XL86"/>
<gene>
    <name evidence="2" type="ORF">CVT25_008765</name>
</gene>
<evidence type="ECO:0000256" key="1">
    <source>
        <dbReference type="SAM" id="MobiDB-lite"/>
    </source>
</evidence>
<name>A0A409XL86_PSICY</name>
<evidence type="ECO:0000313" key="3">
    <source>
        <dbReference type="Proteomes" id="UP000283269"/>
    </source>
</evidence>
<feature type="region of interest" description="Disordered" evidence="1">
    <location>
        <begin position="14"/>
        <end position="34"/>
    </location>
</feature>
<evidence type="ECO:0000313" key="2">
    <source>
        <dbReference type="EMBL" id="PPQ91543.1"/>
    </source>
</evidence>